<name>A0A839Y1X1_9ACTN</name>
<dbReference type="InterPro" id="IPR007410">
    <property type="entry name" value="LpqE-like"/>
</dbReference>
<feature type="signal peptide" evidence="2">
    <location>
        <begin position="1"/>
        <end position="21"/>
    </location>
</feature>
<dbReference type="Pfam" id="PF04314">
    <property type="entry name" value="PCuAC"/>
    <property type="match status" value="1"/>
</dbReference>
<evidence type="ECO:0000313" key="4">
    <source>
        <dbReference type="Proteomes" id="UP000580718"/>
    </source>
</evidence>
<organism evidence="3 4">
    <name type="scientific">Modestobacter versicolor</name>
    <dbReference type="NCBI Taxonomy" id="429133"/>
    <lineage>
        <taxon>Bacteria</taxon>
        <taxon>Bacillati</taxon>
        <taxon>Actinomycetota</taxon>
        <taxon>Actinomycetes</taxon>
        <taxon>Geodermatophilales</taxon>
        <taxon>Geodermatophilaceae</taxon>
        <taxon>Modestobacter</taxon>
    </lineage>
</organism>
<dbReference type="Gene3D" id="2.60.40.1890">
    <property type="entry name" value="PCu(A)C copper chaperone"/>
    <property type="match status" value="1"/>
</dbReference>
<gene>
    <name evidence="3" type="ORF">FHX36_002484</name>
</gene>
<dbReference type="Proteomes" id="UP000580718">
    <property type="component" value="Unassembled WGS sequence"/>
</dbReference>
<comment type="caution">
    <text evidence="3">The sequence shown here is derived from an EMBL/GenBank/DDBJ whole genome shotgun (WGS) entry which is preliminary data.</text>
</comment>
<feature type="compositionally biased region" description="Basic and acidic residues" evidence="1">
    <location>
        <begin position="176"/>
        <end position="187"/>
    </location>
</feature>
<accession>A0A839Y1X1</accession>
<keyword evidence="2" id="KW-0732">Signal</keyword>
<dbReference type="InterPro" id="IPR036182">
    <property type="entry name" value="PCuAC_sf"/>
</dbReference>
<protein>
    <submittedName>
        <fullName evidence="3">Copper(I)-binding protein</fullName>
    </submittedName>
</protein>
<dbReference type="RefSeq" id="WP_146251671.1">
    <property type="nucleotide sequence ID" value="NZ_JACIBU010000001.1"/>
</dbReference>
<evidence type="ECO:0000256" key="2">
    <source>
        <dbReference type="SAM" id="SignalP"/>
    </source>
</evidence>
<dbReference type="EMBL" id="JACIBU010000001">
    <property type="protein sequence ID" value="MBB3676749.1"/>
    <property type="molecule type" value="Genomic_DNA"/>
</dbReference>
<dbReference type="SUPFAM" id="SSF110087">
    <property type="entry name" value="DR1885-like metal-binding protein"/>
    <property type="match status" value="1"/>
</dbReference>
<dbReference type="AlphaFoldDB" id="A0A839Y1X1"/>
<feature type="region of interest" description="Disordered" evidence="1">
    <location>
        <begin position="176"/>
        <end position="196"/>
    </location>
</feature>
<feature type="chain" id="PRO_5039522251" evidence="2">
    <location>
        <begin position="22"/>
        <end position="196"/>
    </location>
</feature>
<evidence type="ECO:0000256" key="1">
    <source>
        <dbReference type="SAM" id="MobiDB-lite"/>
    </source>
</evidence>
<proteinExistence type="predicted"/>
<evidence type="ECO:0000313" key="3">
    <source>
        <dbReference type="EMBL" id="MBB3676749.1"/>
    </source>
</evidence>
<reference evidence="3 4" key="1">
    <citation type="submission" date="2020-08" db="EMBL/GenBank/DDBJ databases">
        <title>Sequencing the genomes of 1000 actinobacteria strains.</title>
        <authorList>
            <person name="Klenk H.-P."/>
        </authorList>
    </citation>
    <scope>NUCLEOTIDE SEQUENCE [LARGE SCALE GENOMIC DNA]</scope>
    <source>
        <strain evidence="3 4">DSM 16678</strain>
    </source>
</reference>
<sequence>MIRAPRAAAMGVLLLSPIALGACSAGQVAQTATQDRDKIGALANVGDLALRALELPYPTGGVYPSGGDARLLGAVANPTPTEDTLVSIEGEDFEDVEVVDPSAADAVAAGGGSGSLDLAVPAGGTLYMGNGDGPSVTLVGLAEEIGVGQYVDVTFTFEEAGEITVAVPVGYATRDLPRGEPFDFHGPEDEEDQAGG</sequence>
<dbReference type="PROSITE" id="PS51257">
    <property type="entry name" value="PROKAR_LIPOPROTEIN"/>
    <property type="match status" value="1"/>
</dbReference>
<dbReference type="OrthoDB" id="5188566at2"/>